<protein>
    <submittedName>
        <fullName evidence="4">Flp pilus assembly protein TadD, contains TPR repeats</fullName>
    </submittedName>
</protein>
<feature type="repeat" description="TPR" evidence="1">
    <location>
        <begin position="753"/>
        <end position="786"/>
    </location>
</feature>
<evidence type="ECO:0000256" key="2">
    <source>
        <dbReference type="SAM" id="MobiDB-lite"/>
    </source>
</evidence>
<dbReference type="Pfam" id="PF13191">
    <property type="entry name" value="AAA_16"/>
    <property type="match status" value="1"/>
</dbReference>
<dbReference type="STRING" id="504798.SAMN05421871_10481"/>
<dbReference type="AlphaFoldDB" id="A0A1H0QP03"/>
<reference evidence="5" key="1">
    <citation type="submission" date="2016-10" db="EMBL/GenBank/DDBJ databases">
        <authorList>
            <person name="Varghese N."/>
            <person name="Submissions S."/>
        </authorList>
    </citation>
    <scope>NUCLEOTIDE SEQUENCE [LARGE SCALE GENOMIC DNA]</scope>
    <source>
        <strain evidence="5">IBRC-M 10655</strain>
    </source>
</reference>
<dbReference type="InterPro" id="IPR011990">
    <property type="entry name" value="TPR-like_helical_dom_sf"/>
</dbReference>
<keyword evidence="5" id="KW-1185">Reference proteome</keyword>
<evidence type="ECO:0000256" key="1">
    <source>
        <dbReference type="PROSITE-ProRule" id="PRU00339"/>
    </source>
</evidence>
<feature type="domain" description="AAA+ ATPase" evidence="3">
    <location>
        <begin position="139"/>
        <end position="277"/>
    </location>
</feature>
<dbReference type="PROSITE" id="PS50005">
    <property type="entry name" value="TPR"/>
    <property type="match status" value="2"/>
</dbReference>
<keyword evidence="1" id="KW-0802">TPR repeat</keyword>
<dbReference type="EMBL" id="FNJB01000007">
    <property type="protein sequence ID" value="SDP19113.1"/>
    <property type="molecule type" value="Genomic_DNA"/>
</dbReference>
<organism evidence="4 5">
    <name type="scientific">Actinokineospora alba</name>
    <dbReference type="NCBI Taxonomy" id="504798"/>
    <lineage>
        <taxon>Bacteria</taxon>
        <taxon>Bacillati</taxon>
        <taxon>Actinomycetota</taxon>
        <taxon>Actinomycetes</taxon>
        <taxon>Pseudonocardiales</taxon>
        <taxon>Pseudonocardiaceae</taxon>
        <taxon>Actinokineospora</taxon>
    </lineage>
</organism>
<dbReference type="PRINTS" id="PR00364">
    <property type="entry name" value="DISEASERSIST"/>
</dbReference>
<dbReference type="SUPFAM" id="SSF48452">
    <property type="entry name" value="TPR-like"/>
    <property type="match status" value="2"/>
</dbReference>
<sequence length="886" mass="94880">MGALSRPNVSGTDLAALFDALHNLHHRAGWPSLRDMAKELGCSRTTVLAAFSEPRLPKWGLLELIVETLGGDVERFHELWLAAGTPDRSGTSSTTPPLTAQPTTVGPRELPGDVRGFVGRAAELATLDHLTEQARTGQAMVAALISGTAGVGKTALAVHWARRAACQFPDGQLYLNLRGYDPDEPMSTAVALERLLRTLGLSGADIPSDVAERAARFRTLTDRKRILVVLDNAHRPDQVHDLLPGSEGCVVLVTSRDTLPALVARYGAVRISLGRLPPAEAFSLLRGLIGPRAAAEPASAAVLARRCARLPLALRLVAELAVSRPALPLAELVAEMEDESRRLDLLSAGDDEHTAARAVFAHSLRHLTGDAANAFALLGLHRGADIDLAAATALFGVDPAAARTIQSRLARAHLIEEVGADRVAMHDLLRAFAAERAEGLAEPVRAGALTRLLDHYLDSATDARDRGFPSPGGEAITSRFADAPAAVRWFDAERANLLTAARLAATTSPGHTVGLSRALAAYLDAHSHYHDAHSLHDLARSVARASGDRAGEATTTGLFATACGRLGDNREALRHHQMALEMHRETGDRRGEGAALHGLALACWRLGRYREAFRHVGAALEVYRETGDRAGEGRALYALGLAHLQLGRYPDALRTHEQALAVHCEIGDRRGEGRTRNNLGMVYERLARDDDARTQFAAALAIAAEVGNRVGEAVALGNLADLKRKHGHHADAERDYRHVLVLFQELDYRVGQAETMRGLGVVAHRTGRLDEAVHLLDEAVSLAHDLGDATAETYALLDLGLALHDLGRSADAVQRHVAALALTEDTADPYARAEVLTGSALVLRDIGDTAAARRALEQAYTAYSRLGLTKCGEVRSLLAELDDAMA</sequence>
<dbReference type="InterPro" id="IPR027417">
    <property type="entry name" value="P-loop_NTPase"/>
</dbReference>
<evidence type="ECO:0000259" key="3">
    <source>
        <dbReference type="SMART" id="SM00382"/>
    </source>
</evidence>
<dbReference type="PANTHER" id="PTHR10098">
    <property type="entry name" value="RAPSYN-RELATED"/>
    <property type="match status" value="1"/>
</dbReference>
<dbReference type="SMART" id="SM00382">
    <property type="entry name" value="AAA"/>
    <property type="match status" value="1"/>
</dbReference>
<dbReference type="PANTHER" id="PTHR10098:SF108">
    <property type="entry name" value="TETRATRICOPEPTIDE REPEAT PROTEIN 28"/>
    <property type="match status" value="1"/>
</dbReference>
<feature type="region of interest" description="Disordered" evidence="2">
    <location>
        <begin position="85"/>
        <end position="110"/>
    </location>
</feature>
<dbReference type="Proteomes" id="UP000199651">
    <property type="component" value="Unassembled WGS sequence"/>
</dbReference>
<name>A0A1H0QP03_9PSEU</name>
<dbReference type="RefSeq" id="WP_133794894.1">
    <property type="nucleotide sequence ID" value="NZ_FNDV01000004.1"/>
</dbReference>
<feature type="repeat" description="TPR" evidence="1">
    <location>
        <begin position="633"/>
        <end position="666"/>
    </location>
</feature>
<dbReference type="Pfam" id="PF13424">
    <property type="entry name" value="TPR_12"/>
    <property type="match status" value="2"/>
</dbReference>
<dbReference type="InterPro" id="IPR003593">
    <property type="entry name" value="AAA+_ATPase"/>
</dbReference>
<evidence type="ECO:0000313" key="4">
    <source>
        <dbReference type="EMBL" id="SDP19113.1"/>
    </source>
</evidence>
<feature type="compositionally biased region" description="Polar residues" evidence="2">
    <location>
        <begin position="88"/>
        <end position="104"/>
    </location>
</feature>
<dbReference type="SUPFAM" id="SSF52540">
    <property type="entry name" value="P-loop containing nucleoside triphosphate hydrolases"/>
    <property type="match status" value="1"/>
</dbReference>
<dbReference type="Gene3D" id="1.25.40.10">
    <property type="entry name" value="Tetratricopeptide repeat domain"/>
    <property type="match status" value="2"/>
</dbReference>
<accession>A0A1H0QP03</accession>
<dbReference type="SMART" id="SM00028">
    <property type="entry name" value="TPR"/>
    <property type="match status" value="8"/>
</dbReference>
<proteinExistence type="predicted"/>
<dbReference type="InterPro" id="IPR019734">
    <property type="entry name" value="TPR_rpt"/>
</dbReference>
<dbReference type="InterPro" id="IPR041664">
    <property type="entry name" value="AAA_16"/>
</dbReference>
<dbReference type="Gene3D" id="3.40.50.300">
    <property type="entry name" value="P-loop containing nucleotide triphosphate hydrolases"/>
    <property type="match status" value="1"/>
</dbReference>
<evidence type="ECO:0000313" key="5">
    <source>
        <dbReference type="Proteomes" id="UP000199651"/>
    </source>
</evidence>
<dbReference type="OrthoDB" id="4507225at2"/>
<dbReference type="Pfam" id="PF13374">
    <property type="entry name" value="TPR_10"/>
    <property type="match status" value="1"/>
</dbReference>
<gene>
    <name evidence="4" type="ORF">SAMN05192558_10782</name>
</gene>